<reference evidence="1" key="1">
    <citation type="submission" date="2014-09" db="EMBL/GenBank/DDBJ databases">
        <authorList>
            <person name="Magalhaes I.L.F."/>
            <person name="Oliveira U."/>
            <person name="Santos F.R."/>
            <person name="Vidigal T.H.D.A."/>
            <person name="Brescovit A.D."/>
            <person name="Santos A.J."/>
        </authorList>
    </citation>
    <scope>NUCLEOTIDE SEQUENCE</scope>
    <source>
        <tissue evidence="1">Shoot tissue taken approximately 20 cm above the soil surface</tissue>
    </source>
</reference>
<reference evidence="1" key="2">
    <citation type="journal article" date="2015" name="Data Brief">
        <title>Shoot transcriptome of the giant reed, Arundo donax.</title>
        <authorList>
            <person name="Barrero R.A."/>
            <person name="Guerrero F.D."/>
            <person name="Moolhuijzen P."/>
            <person name="Goolsby J.A."/>
            <person name="Tidwell J."/>
            <person name="Bellgard S.E."/>
            <person name="Bellgard M.I."/>
        </authorList>
    </citation>
    <scope>NUCLEOTIDE SEQUENCE</scope>
    <source>
        <tissue evidence="1">Shoot tissue taken approximately 20 cm above the soil surface</tissue>
    </source>
</reference>
<dbReference type="AlphaFoldDB" id="A0A0A9FM30"/>
<organism evidence="1">
    <name type="scientific">Arundo donax</name>
    <name type="common">Giant reed</name>
    <name type="synonym">Donax arundinaceus</name>
    <dbReference type="NCBI Taxonomy" id="35708"/>
    <lineage>
        <taxon>Eukaryota</taxon>
        <taxon>Viridiplantae</taxon>
        <taxon>Streptophyta</taxon>
        <taxon>Embryophyta</taxon>
        <taxon>Tracheophyta</taxon>
        <taxon>Spermatophyta</taxon>
        <taxon>Magnoliopsida</taxon>
        <taxon>Liliopsida</taxon>
        <taxon>Poales</taxon>
        <taxon>Poaceae</taxon>
        <taxon>PACMAD clade</taxon>
        <taxon>Arundinoideae</taxon>
        <taxon>Arundineae</taxon>
        <taxon>Arundo</taxon>
    </lineage>
</organism>
<dbReference type="EMBL" id="GBRH01184484">
    <property type="protein sequence ID" value="JAE13412.1"/>
    <property type="molecule type" value="Transcribed_RNA"/>
</dbReference>
<protein>
    <submittedName>
        <fullName evidence="1">Uncharacterized protein</fullName>
    </submittedName>
</protein>
<accession>A0A0A9FM30</accession>
<proteinExistence type="predicted"/>
<sequence length="18" mass="2335">MHTMQWEAMPWLWSSKRE</sequence>
<evidence type="ECO:0000313" key="1">
    <source>
        <dbReference type="EMBL" id="JAE13412.1"/>
    </source>
</evidence>
<name>A0A0A9FM30_ARUDO</name>